<dbReference type="PANTHER" id="PTHR11280:SF5">
    <property type="entry name" value="GLUCOSAMINE-6-PHOSPHATE ISOMERASE"/>
    <property type="match status" value="1"/>
</dbReference>
<dbReference type="Proteomes" id="UP000051922">
    <property type="component" value="Unassembled WGS sequence"/>
</dbReference>
<comment type="similarity">
    <text evidence="4">Belongs to the glucosamine/galactosamine-6-phosphate isomerase family. NagB subfamily.</text>
</comment>
<protein>
    <recommendedName>
        <fullName evidence="4">Glucosamine-6-phosphate deaminase</fullName>
        <ecNumber evidence="4">3.5.99.6</ecNumber>
    </recommendedName>
    <alternativeName>
        <fullName evidence="4">GlcN6P deaminase</fullName>
        <shortName evidence="4">GNPDA</shortName>
    </alternativeName>
    <alternativeName>
        <fullName evidence="4">Glucosamine-6-phosphate isomerase</fullName>
    </alternativeName>
</protein>
<dbReference type="FunFam" id="3.40.50.1360:FF:000003">
    <property type="entry name" value="Glucosamine-6-phosphate deaminase"/>
    <property type="match status" value="1"/>
</dbReference>
<dbReference type="GO" id="GO:0019262">
    <property type="term" value="P:N-acetylneuraminate catabolic process"/>
    <property type="evidence" value="ECO:0007669"/>
    <property type="project" value="UniProtKB-UniRule"/>
</dbReference>
<name>A0A0R1U4G6_9LACO</name>
<feature type="active site" description="Proton acceptor; for enolization step" evidence="4">
    <location>
        <position position="62"/>
    </location>
</feature>
<dbReference type="NCBIfam" id="TIGR00502">
    <property type="entry name" value="nagB"/>
    <property type="match status" value="1"/>
</dbReference>
<dbReference type="InterPro" id="IPR037171">
    <property type="entry name" value="NagB/RpiA_transferase-like"/>
</dbReference>
<evidence type="ECO:0000259" key="5">
    <source>
        <dbReference type="Pfam" id="PF01182"/>
    </source>
</evidence>
<dbReference type="GO" id="GO:0004342">
    <property type="term" value="F:glucosamine-6-phosphate deaminase activity"/>
    <property type="evidence" value="ECO:0007669"/>
    <property type="project" value="UniProtKB-UniRule"/>
</dbReference>
<dbReference type="PATRIC" id="fig|1423783.4.peg.347"/>
<evidence type="ECO:0000256" key="3">
    <source>
        <dbReference type="ARBA" id="ARBA00023277"/>
    </source>
</evidence>
<comment type="caution">
    <text evidence="4">Lacks conserved residue(s) required for the propagation of feature annotation.</text>
</comment>
<dbReference type="InterPro" id="IPR018321">
    <property type="entry name" value="Glucosamine6P_isomerase_CS"/>
</dbReference>
<dbReference type="Gene3D" id="3.40.50.1360">
    <property type="match status" value="1"/>
</dbReference>
<comment type="catalytic activity">
    <reaction evidence="1 4">
        <text>alpha-D-glucosamine 6-phosphate + H2O = beta-D-fructose 6-phosphate + NH4(+)</text>
        <dbReference type="Rhea" id="RHEA:12172"/>
        <dbReference type="ChEBI" id="CHEBI:15377"/>
        <dbReference type="ChEBI" id="CHEBI:28938"/>
        <dbReference type="ChEBI" id="CHEBI:57634"/>
        <dbReference type="ChEBI" id="CHEBI:75989"/>
        <dbReference type="EC" id="3.5.99.6"/>
    </reaction>
</comment>
<dbReference type="GO" id="GO:0005737">
    <property type="term" value="C:cytoplasm"/>
    <property type="evidence" value="ECO:0007669"/>
    <property type="project" value="TreeGrafter"/>
</dbReference>
<dbReference type="PANTHER" id="PTHR11280">
    <property type="entry name" value="GLUCOSAMINE-6-PHOSPHATE ISOMERASE"/>
    <property type="match status" value="1"/>
</dbReference>
<dbReference type="InterPro" id="IPR006148">
    <property type="entry name" value="Glc/Gal-6P_isomerase"/>
</dbReference>
<dbReference type="PROSITE" id="PS01161">
    <property type="entry name" value="GLC_GALNAC_ISOMERASE"/>
    <property type="match status" value="1"/>
</dbReference>
<evidence type="ECO:0000256" key="4">
    <source>
        <dbReference type="HAMAP-Rule" id="MF_01241"/>
    </source>
</evidence>
<dbReference type="EMBL" id="AZFJ01000007">
    <property type="protein sequence ID" value="KRL88140.1"/>
    <property type="molecule type" value="Genomic_DNA"/>
</dbReference>
<gene>
    <name evidence="4" type="primary">nagB</name>
    <name evidence="6" type="ORF">FC50_GL000336</name>
</gene>
<reference evidence="6 7" key="1">
    <citation type="journal article" date="2015" name="Genome Announc.">
        <title>Expanding the biotechnology potential of lactobacilli through comparative genomics of 213 strains and associated genera.</title>
        <authorList>
            <person name="Sun Z."/>
            <person name="Harris H.M."/>
            <person name="McCann A."/>
            <person name="Guo C."/>
            <person name="Argimon S."/>
            <person name="Zhang W."/>
            <person name="Yang X."/>
            <person name="Jeffery I.B."/>
            <person name="Cooney J.C."/>
            <person name="Kagawa T.F."/>
            <person name="Liu W."/>
            <person name="Song Y."/>
            <person name="Salvetti E."/>
            <person name="Wrobel A."/>
            <person name="Rasinkangas P."/>
            <person name="Parkhill J."/>
            <person name="Rea M.C."/>
            <person name="O'Sullivan O."/>
            <person name="Ritari J."/>
            <person name="Douillard F.P."/>
            <person name="Paul Ross R."/>
            <person name="Yang R."/>
            <person name="Briner A.E."/>
            <person name="Felis G.E."/>
            <person name="de Vos W.M."/>
            <person name="Barrangou R."/>
            <person name="Klaenhammer T.R."/>
            <person name="Caufield P.W."/>
            <person name="Cui Y."/>
            <person name="Zhang H."/>
            <person name="O'Toole P.W."/>
        </authorList>
    </citation>
    <scope>NUCLEOTIDE SEQUENCE [LARGE SCALE GENOMIC DNA]</scope>
    <source>
        <strain evidence="6 7">DSM 15945</strain>
    </source>
</reference>
<dbReference type="EC" id="3.5.99.6" evidence="4"/>
<evidence type="ECO:0000313" key="6">
    <source>
        <dbReference type="EMBL" id="KRL88140.1"/>
    </source>
</evidence>
<feature type="active site" description="Proton acceptor; for ring-opening step" evidence="4">
    <location>
        <position position="130"/>
    </location>
</feature>
<keyword evidence="7" id="KW-1185">Reference proteome</keyword>
<evidence type="ECO:0000256" key="1">
    <source>
        <dbReference type="ARBA" id="ARBA00000644"/>
    </source>
</evidence>
<dbReference type="OrthoDB" id="9791139at2"/>
<proteinExistence type="inferred from homology"/>
<comment type="function">
    <text evidence="4">Catalyzes the reversible isomerization-deamination of glucosamine 6-phosphate (GlcN6P) to form fructose 6-phosphate (Fru6P) and ammonium ion.</text>
</comment>
<comment type="pathway">
    <text evidence="4">Amino-sugar metabolism; N-acetylneuraminate degradation; D-fructose 6-phosphate from N-acetylneuraminate: step 5/5.</text>
</comment>
<organism evidence="6 7">
    <name type="scientific">Lacticaseibacillus pantheris DSM 15945 = JCM 12539 = NBRC 106106</name>
    <dbReference type="NCBI Taxonomy" id="1423783"/>
    <lineage>
        <taxon>Bacteria</taxon>
        <taxon>Bacillati</taxon>
        <taxon>Bacillota</taxon>
        <taxon>Bacilli</taxon>
        <taxon>Lactobacillales</taxon>
        <taxon>Lactobacillaceae</taxon>
        <taxon>Lacticaseibacillus</taxon>
    </lineage>
</organism>
<feature type="active site" description="For ring-opening step" evidence="4">
    <location>
        <position position="128"/>
    </location>
</feature>
<dbReference type="SUPFAM" id="SSF100950">
    <property type="entry name" value="NagB/RpiA/CoA transferase-like"/>
    <property type="match status" value="1"/>
</dbReference>
<dbReference type="GO" id="GO:0006046">
    <property type="term" value="P:N-acetylglucosamine catabolic process"/>
    <property type="evidence" value="ECO:0007669"/>
    <property type="project" value="UniProtKB-UniRule"/>
</dbReference>
<feature type="active site" description="For ring-opening step" evidence="4">
    <location>
        <position position="135"/>
    </location>
</feature>
<keyword evidence="2 4" id="KW-0378">Hydrolase</keyword>
<dbReference type="Pfam" id="PF01182">
    <property type="entry name" value="Glucosamine_iso"/>
    <property type="match status" value="1"/>
</dbReference>
<evidence type="ECO:0000256" key="2">
    <source>
        <dbReference type="ARBA" id="ARBA00022801"/>
    </source>
</evidence>
<dbReference type="UniPathway" id="UPA00629">
    <property type="reaction ID" value="UER00684"/>
</dbReference>
<dbReference type="STRING" id="1423783.FC50_GL000336"/>
<keyword evidence="3 4" id="KW-0119">Carbohydrate metabolism</keyword>
<dbReference type="GO" id="GO:0042802">
    <property type="term" value="F:identical protein binding"/>
    <property type="evidence" value="ECO:0007669"/>
    <property type="project" value="TreeGrafter"/>
</dbReference>
<evidence type="ECO:0000313" key="7">
    <source>
        <dbReference type="Proteomes" id="UP000051922"/>
    </source>
</evidence>
<accession>A0A0R1U4G6</accession>
<dbReference type="GO" id="GO:0005975">
    <property type="term" value="P:carbohydrate metabolic process"/>
    <property type="evidence" value="ECO:0007669"/>
    <property type="project" value="InterPro"/>
</dbReference>
<dbReference type="GO" id="GO:0016853">
    <property type="term" value="F:isomerase activity"/>
    <property type="evidence" value="ECO:0007669"/>
    <property type="project" value="UniProtKB-KW"/>
</dbReference>
<dbReference type="CDD" id="cd01399">
    <property type="entry name" value="GlcN6P_deaminase"/>
    <property type="match status" value="1"/>
</dbReference>
<dbReference type="HAMAP" id="MF_01241">
    <property type="entry name" value="GlcN6P_deamin"/>
    <property type="match status" value="1"/>
</dbReference>
<comment type="caution">
    <text evidence="6">The sequence shown here is derived from an EMBL/GenBank/DDBJ whole genome shotgun (WGS) entry which is preliminary data.</text>
</comment>
<dbReference type="AlphaFoldDB" id="A0A0R1U4G6"/>
<dbReference type="RefSeq" id="WP_056956171.1">
    <property type="nucleotide sequence ID" value="NZ_AZFJ01000007.1"/>
</dbReference>
<dbReference type="GO" id="GO:0006043">
    <property type="term" value="P:glucosamine catabolic process"/>
    <property type="evidence" value="ECO:0007669"/>
    <property type="project" value="TreeGrafter"/>
</dbReference>
<sequence length="235" mass="25651">MDVRVFDGKAAASKAAFNVIKDAMGNGIQTLGLATGSSPVDLYNDMTSSDLDFSKMTSVNLDEYVGLDTKNDQSYHYFMNEHLFSKKPFKQSFVPDGQAADIEQAAKDYDQIIEEHPIDIQLLGIGRNGHIGFNEPGTPFDEGTHKVTLTQSTIDANARFFEHEEDVPRYAISMGIGSIMKSKQIILLAFGEDKADAIKATVEGPVTEDVPASVLQNHDNVIVFVDEAAASKLSK</sequence>
<feature type="domain" description="Glucosamine/galactosamine-6-phosphate isomerase" evidence="5">
    <location>
        <begin position="13"/>
        <end position="220"/>
    </location>
</feature>
<keyword evidence="6" id="KW-0413">Isomerase</keyword>
<dbReference type="InterPro" id="IPR004547">
    <property type="entry name" value="Glucosamine6P_isomerase"/>
</dbReference>